<comment type="caution">
    <text evidence="1">The sequence shown here is derived from an EMBL/GenBank/DDBJ whole genome shotgun (WGS) entry which is preliminary data.</text>
</comment>
<organism evidence="1 2">
    <name type="scientific">Rhamnusium bicolor</name>
    <dbReference type="NCBI Taxonomy" id="1586634"/>
    <lineage>
        <taxon>Eukaryota</taxon>
        <taxon>Metazoa</taxon>
        <taxon>Ecdysozoa</taxon>
        <taxon>Arthropoda</taxon>
        <taxon>Hexapoda</taxon>
        <taxon>Insecta</taxon>
        <taxon>Pterygota</taxon>
        <taxon>Neoptera</taxon>
        <taxon>Endopterygota</taxon>
        <taxon>Coleoptera</taxon>
        <taxon>Polyphaga</taxon>
        <taxon>Cucujiformia</taxon>
        <taxon>Chrysomeloidea</taxon>
        <taxon>Cerambycidae</taxon>
        <taxon>Lepturinae</taxon>
        <taxon>Rhagiini</taxon>
        <taxon>Rhamnusium</taxon>
    </lineage>
</organism>
<evidence type="ECO:0000313" key="1">
    <source>
        <dbReference type="EMBL" id="KAJ8928133.1"/>
    </source>
</evidence>
<gene>
    <name evidence="1" type="ORF">NQ314_019359</name>
</gene>
<name>A0AAV8WNN6_9CUCU</name>
<dbReference type="AlphaFoldDB" id="A0AAV8WNN6"/>
<evidence type="ECO:0000313" key="2">
    <source>
        <dbReference type="Proteomes" id="UP001162156"/>
    </source>
</evidence>
<keyword evidence="2" id="KW-1185">Reference proteome</keyword>
<dbReference type="EMBL" id="JANEYF010005463">
    <property type="protein sequence ID" value="KAJ8928133.1"/>
    <property type="molecule type" value="Genomic_DNA"/>
</dbReference>
<proteinExistence type="predicted"/>
<dbReference type="Proteomes" id="UP001162156">
    <property type="component" value="Unassembled WGS sequence"/>
</dbReference>
<reference evidence="1" key="1">
    <citation type="journal article" date="2023" name="Insect Mol. Biol.">
        <title>Genome sequencing provides insights into the evolution of gene families encoding plant cell wall-degrading enzymes in longhorned beetles.</title>
        <authorList>
            <person name="Shin N.R."/>
            <person name="Okamura Y."/>
            <person name="Kirsch R."/>
            <person name="Pauchet Y."/>
        </authorList>
    </citation>
    <scope>NUCLEOTIDE SEQUENCE</scope>
    <source>
        <strain evidence="1">RBIC_L_NR</strain>
    </source>
</reference>
<sequence>MKPKVTGNIFGILCHTFRISFTPINIKTSTVDLIVLACCCLHNMLRNEYILNHRRKTNLEGNLLFPTENMIPLKGIGGFACTEGFQVRRLLCKRRCCKVSGRKNLTSAFVSFIYCIVCTLP</sequence>
<protein>
    <recommendedName>
        <fullName evidence="3">DDE Tnp4 domain-containing protein</fullName>
    </recommendedName>
</protein>
<evidence type="ECO:0008006" key="3">
    <source>
        <dbReference type="Google" id="ProtNLM"/>
    </source>
</evidence>
<accession>A0AAV8WNN6</accession>